<feature type="transmembrane region" description="Helical" evidence="1">
    <location>
        <begin position="105"/>
        <end position="126"/>
    </location>
</feature>
<dbReference type="Proteomes" id="UP000092482">
    <property type="component" value="Chromosome"/>
</dbReference>
<sequence length="191" mass="19512">MLVAIVLFVVTVVVALRTTGTTFVWTVNMFSDLGDGACRPRGGRWICSPGSAAFNVGLASTGVLLAGAALALTPRWGRLLTGSVVVMGLGLVVAAVFPAGDTGAVHLAGVVMAFVVPAAGLLLSAVRPETRWLESGRAVRGTLAVVALVFCAENQVPPALVQEGTGQIIIVGSLVLTLVVESVRVLAVRSP</sequence>
<keyword evidence="3" id="KW-1185">Reference proteome</keyword>
<protein>
    <recommendedName>
        <fullName evidence="4">DUF998 domain-containing protein</fullName>
    </recommendedName>
</protein>
<feature type="transmembrane region" description="Helical" evidence="1">
    <location>
        <begin position="138"/>
        <end position="156"/>
    </location>
</feature>
<keyword evidence="1" id="KW-1133">Transmembrane helix</keyword>
<dbReference type="AlphaFoldDB" id="A0A1B1NG95"/>
<keyword evidence="1" id="KW-0812">Transmembrane</keyword>
<name>A0A1B1NG95_9MICO</name>
<reference evidence="2 3" key="1">
    <citation type="submission" date="2016-03" db="EMBL/GenBank/DDBJ databases">
        <title>Shallow-sea hydrothermal system.</title>
        <authorList>
            <person name="Tang K."/>
        </authorList>
    </citation>
    <scope>NUCLEOTIDE SEQUENCE [LARGE SCALE GENOMIC DNA]</scope>
    <source>
        <strain evidence="2 3">JLT9</strain>
    </source>
</reference>
<dbReference type="STRING" id="1758689.SGUI_3038"/>
<accession>A0A1B1NG95</accession>
<feature type="transmembrane region" description="Helical" evidence="1">
    <location>
        <begin position="52"/>
        <end position="72"/>
    </location>
</feature>
<organism evidence="2 3">
    <name type="scientific">Serinicoccus hydrothermalis</name>
    <dbReference type="NCBI Taxonomy" id="1758689"/>
    <lineage>
        <taxon>Bacteria</taxon>
        <taxon>Bacillati</taxon>
        <taxon>Actinomycetota</taxon>
        <taxon>Actinomycetes</taxon>
        <taxon>Micrococcales</taxon>
        <taxon>Ornithinimicrobiaceae</taxon>
        <taxon>Serinicoccus</taxon>
    </lineage>
</organism>
<keyword evidence="1" id="KW-0472">Membrane</keyword>
<dbReference type="EMBL" id="CP014989">
    <property type="protein sequence ID" value="ANS80434.1"/>
    <property type="molecule type" value="Genomic_DNA"/>
</dbReference>
<feature type="transmembrane region" description="Helical" evidence="1">
    <location>
        <begin position="79"/>
        <end position="99"/>
    </location>
</feature>
<evidence type="ECO:0008006" key="4">
    <source>
        <dbReference type="Google" id="ProtNLM"/>
    </source>
</evidence>
<evidence type="ECO:0000313" key="2">
    <source>
        <dbReference type="EMBL" id="ANS80434.1"/>
    </source>
</evidence>
<evidence type="ECO:0000313" key="3">
    <source>
        <dbReference type="Proteomes" id="UP000092482"/>
    </source>
</evidence>
<feature type="transmembrane region" description="Helical" evidence="1">
    <location>
        <begin position="168"/>
        <end position="187"/>
    </location>
</feature>
<evidence type="ECO:0000256" key="1">
    <source>
        <dbReference type="SAM" id="Phobius"/>
    </source>
</evidence>
<proteinExistence type="predicted"/>
<gene>
    <name evidence="2" type="ORF">SGUI_3038</name>
</gene>
<dbReference type="KEGG" id="serj:SGUI_3038"/>
<dbReference type="Pfam" id="PF06197">
    <property type="entry name" value="DUF998"/>
    <property type="match status" value="1"/>
</dbReference>
<dbReference type="InterPro" id="IPR009339">
    <property type="entry name" value="DUF998"/>
</dbReference>